<reference evidence="2 3" key="1">
    <citation type="submission" date="2011-10" db="EMBL/GenBank/DDBJ databases">
        <title>The Noncontiguous Finished genome of Thermanaerovibrio velox DSM 12556.</title>
        <authorList>
            <consortium name="US DOE Joint Genome Institute (JGI-PGF)"/>
            <person name="Lucas S."/>
            <person name="Copeland A."/>
            <person name="Lapidus A."/>
            <person name="Glavina del Rio T."/>
            <person name="Dalin E."/>
            <person name="Tice H."/>
            <person name="Bruce D."/>
            <person name="Goodwin L."/>
            <person name="Pitluck S."/>
            <person name="Peters L."/>
            <person name="Mikhailova N."/>
            <person name="Teshima H."/>
            <person name="Kyrpides N."/>
            <person name="Mavromatis K."/>
            <person name="Ivanova N."/>
            <person name="Markowitz V."/>
            <person name="Cheng J.-F."/>
            <person name="Hugenholtz P."/>
            <person name="Woyke T."/>
            <person name="Wu D."/>
            <person name="Spring S."/>
            <person name="Brambilla E.-M."/>
            <person name="Klenk H.-P."/>
            <person name="Eisen J.A."/>
        </authorList>
    </citation>
    <scope>NUCLEOTIDE SEQUENCE [LARGE SCALE GENOMIC DNA]</scope>
    <source>
        <strain evidence="2 3">DSM 12556</strain>
    </source>
</reference>
<evidence type="ECO:0000259" key="1">
    <source>
        <dbReference type="Pfam" id="PF04073"/>
    </source>
</evidence>
<dbReference type="InterPro" id="IPR007214">
    <property type="entry name" value="YbaK/aa-tRNA-synth-assoc-dom"/>
</dbReference>
<evidence type="ECO:0000313" key="3">
    <source>
        <dbReference type="Proteomes" id="UP000005730"/>
    </source>
</evidence>
<evidence type="ECO:0000313" key="2">
    <source>
        <dbReference type="EMBL" id="EHM10684.1"/>
    </source>
</evidence>
<dbReference type="STRING" id="926567.TheveDRAFT_1566"/>
<proteinExistence type="predicted"/>
<name>H0UPX5_9BACT</name>
<feature type="domain" description="YbaK/aminoacyl-tRNA synthetase-associated" evidence="1">
    <location>
        <begin position="190"/>
        <end position="309"/>
    </location>
</feature>
<organism evidence="2 3">
    <name type="scientific">Thermanaerovibrio velox DSM 12556</name>
    <dbReference type="NCBI Taxonomy" id="926567"/>
    <lineage>
        <taxon>Bacteria</taxon>
        <taxon>Thermotogati</taxon>
        <taxon>Synergistota</taxon>
        <taxon>Synergistia</taxon>
        <taxon>Synergistales</taxon>
        <taxon>Synergistaceae</taxon>
        <taxon>Thermanaerovibrio</taxon>
    </lineage>
</organism>
<dbReference type="Pfam" id="PF04073">
    <property type="entry name" value="tRNA_edit"/>
    <property type="match status" value="1"/>
</dbReference>
<dbReference type="InterPro" id="IPR036754">
    <property type="entry name" value="YbaK/aa-tRNA-synt-asso_dom_sf"/>
</dbReference>
<dbReference type="SUPFAM" id="SSF55826">
    <property type="entry name" value="YbaK/ProRS associated domain"/>
    <property type="match status" value="1"/>
</dbReference>
<dbReference type="Proteomes" id="UP000005730">
    <property type="component" value="Chromosome"/>
</dbReference>
<gene>
    <name evidence="2" type="ORF">TheveDRAFT_1566</name>
</gene>
<dbReference type="eggNOG" id="COG0442">
    <property type="taxonomic scope" value="Bacteria"/>
</dbReference>
<dbReference type="RefSeq" id="WP_006584179.1">
    <property type="nucleotide sequence ID" value="NZ_CM001377.1"/>
</dbReference>
<keyword evidence="3" id="KW-1185">Reference proteome</keyword>
<protein>
    <recommendedName>
        <fullName evidence="1">YbaK/aminoacyl-tRNA synthetase-associated domain-containing protein</fullName>
    </recommendedName>
</protein>
<dbReference type="Gene3D" id="3.90.960.10">
    <property type="entry name" value="YbaK/aminoacyl-tRNA synthetase-associated domain"/>
    <property type="match status" value="1"/>
</dbReference>
<dbReference type="EMBL" id="CM001377">
    <property type="protein sequence ID" value="EHM10684.1"/>
    <property type="molecule type" value="Genomic_DNA"/>
</dbReference>
<sequence>MTGAVRDFVPSQNPPAKVKDPGLISIVTSGKGAYNAKEGRLLLLPIGLSERRALMGVLEGWISSMGGVVCGGAGSFQHLKSLAERYVRDHGLLTWGTVGEDLCLAVQFGEGAAGEPKSPPFGWVRPVPEVFEGGLRYLWTVPAAQGAMNCGEVLECSSCGGFFSPHHPLASQETELPASCDFPPAEEVYTPSVSTIEDLCSFLGVRPEDTIKTVAVMDQEGERAAALLLPGHMSLSYPKASRALKFKAQMASERVVERVFGDCAGFLGPVGIMRPVTIIAHESLRFSRPMVAGANRRDRHLANLVPLRDFTPEFADLAALSEGDRCPSCGGDLRGRLARVVGECVIPDDPGDLGFVCSSREGRVQYRPSALYRVDLEALHLALEEMGVGPV</sequence>
<dbReference type="GO" id="GO:0002161">
    <property type="term" value="F:aminoacyl-tRNA deacylase activity"/>
    <property type="evidence" value="ECO:0007669"/>
    <property type="project" value="InterPro"/>
</dbReference>
<dbReference type="HOGENOM" id="CLU_684494_0_0_0"/>
<dbReference type="AlphaFoldDB" id="H0UPX5"/>
<accession>H0UPX5</accession>
<dbReference type="OrthoDB" id="9809052at2"/>